<feature type="signal peptide" evidence="1">
    <location>
        <begin position="1"/>
        <end position="26"/>
    </location>
</feature>
<evidence type="ECO:0000313" key="2">
    <source>
        <dbReference type="EMBL" id="KAK4395443.1"/>
    </source>
</evidence>
<dbReference type="PANTHER" id="PTHR33390:SF1">
    <property type="entry name" value="STRESS UP-REGULATED NOD 19 PROTEIN"/>
    <property type="match status" value="1"/>
</dbReference>
<feature type="chain" id="PRO_5042005543" description="Stress up-regulated Nod 19 protein" evidence="1">
    <location>
        <begin position="27"/>
        <end position="318"/>
    </location>
</feature>
<gene>
    <name evidence="2" type="ORF">Sango_1698600</name>
</gene>
<sequence>MARGSECLLLYLSIMFLLFTFQISQAQQRSENGVKTDVFLSPKFVSEPGLVSDKFYYNVNFPRGHIALKSFNGEVIDEKGNPVPLHETYLHHWAVLRYYQRKGIDTPRHHDDHIAVKNSGLCDSLSQYFGLGSETRRTATYVPDPYGIEVGNPADIPDGYEERWLLNVHATDTRGAEDKLSCIECRCDLYNVTADAHGRALPVNYSGGWKCCYDDRKCMVKEGFEGVKRSLFLRYTDEYDVESCPVGTADDGCIHTKTLNVALPTGGDVVYGVAHQHAGGIGSTLYGENLIAAVSKTLASAILFLDGNCLVNQFREGE</sequence>
<protein>
    <recommendedName>
        <fullName evidence="4">Stress up-regulated Nod 19 protein</fullName>
    </recommendedName>
</protein>
<name>A0AAE1WLS9_9LAMI</name>
<dbReference type="EMBL" id="JACGWL010000009">
    <property type="protein sequence ID" value="KAK4395443.1"/>
    <property type="molecule type" value="Genomic_DNA"/>
</dbReference>
<keyword evidence="3" id="KW-1185">Reference proteome</keyword>
<keyword evidence="1" id="KW-0732">Signal</keyword>
<reference evidence="2" key="1">
    <citation type="submission" date="2020-06" db="EMBL/GenBank/DDBJ databases">
        <authorList>
            <person name="Li T."/>
            <person name="Hu X."/>
            <person name="Zhang T."/>
            <person name="Song X."/>
            <person name="Zhang H."/>
            <person name="Dai N."/>
            <person name="Sheng W."/>
            <person name="Hou X."/>
            <person name="Wei L."/>
        </authorList>
    </citation>
    <scope>NUCLEOTIDE SEQUENCE</scope>
    <source>
        <strain evidence="2">K16</strain>
        <tissue evidence="2">Leaf</tissue>
    </source>
</reference>
<dbReference type="PANTHER" id="PTHR33390">
    <property type="entry name" value="STRESS UP-REGULATED NOD 19 PROTEIN"/>
    <property type="match status" value="1"/>
</dbReference>
<organism evidence="2 3">
    <name type="scientific">Sesamum angolense</name>
    <dbReference type="NCBI Taxonomy" id="2727404"/>
    <lineage>
        <taxon>Eukaryota</taxon>
        <taxon>Viridiplantae</taxon>
        <taxon>Streptophyta</taxon>
        <taxon>Embryophyta</taxon>
        <taxon>Tracheophyta</taxon>
        <taxon>Spermatophyta</taxon>
        <taxon>Magnoliopsida</taxon>
        <taxon>eudicotyledons</taxon>
        <taxon>Gunneridae</taxon>
        <taxon>Pentapetalae</taxon>
        <taxon>asterids</taxon>
        <taxon>lamiids</taxon>
        <taxon>Lamiales</taxon>
        <taxon>Pedaliaceae</taxon>
        <taxon>Sesamum</taxon>
    </lineage>
</organism>
<proteinExistence type="predicted"/>
<evidence type="ECO:0000256" key="1">
    <source>
        <dbReference type="SAM" id="SignalP"/>
    </source>
</evidence>
<dbReference type="AlphaFoldDB" id="A0AAE1WLS9"/>
<dbReference type="InterPro" id="IPR011692">
    <property type="entry name" value="Stress_up-reg_Nod19"/>
</dbReference>
<dbReference type="Pfam" id="PF07712">
    <property type="entry name" value="SURNod19"/>
    <property type="match status" value="1"/>
</dbReference>
<dbReference type="Proteomes" id="UP001289374">
    <property type="component" value="Unassembled WGS sequence"/>
</dbReference>
<evidence type="ECO:0000313" key="3">
    <source>
        <dbReference type="Proteomes" id="UP001289374"/>
    </source>
</evidence>
<reference evidence="2" key="2">
    <citation type="journal article" date="2024" name="Plant">
        <title>Genomic evolution and insights into agronomic trait innovations of Sesamum species.</title>
        <authorList>
            <person name="Miao H."/>
            <person name="Wang L."/>
            <person name="Qu L."/>
            <person name="Liu H."/>
            <person name="Sun Y."/>
            <person name="Le M."/>
            <person name="Wang Q."/>
            <person name="Wei S."/>
            <person name="Zheng Y."/>
            <person name="Lin W."/>
            <person name="Duan Y."/>
            <person name="Cao H."/>
            <person name="Xiong S."/>
            <person name="Wang X."/>
            <person name="Wei L."/>
            <person name="Li C."/>
            <person name="Ma Q."/>
            <person name="Ju M."/>
            <person name="Zhao R."/>
            <person name="Li G."/>
            <person name="Mu C."/>
            <person name="Tian Q."/>
            <person name="Mei H."/>
            <person name="Zhang T."/>
            <person name="Gao T."/>
            <person name="Zhang H."/>
        </authorList>
    </citation>
    <scope>NUCLEOTIDE SEQUENCE</scope>
    <source>
        <strain evidence="2">K16</strain>
    </source>
</reference>
<accession>A0AAE1WLS9</accession>
<comment type="caution">
    <text evidence="2">The sequence shown here is derived from an EMBL/GenBank/DDBJ whole genome shotgun (WGS) entry which is preliminary data.</text>
</comment>
<evidence type="ECO:0008006" key="4">
    <source>
        <dbReference type="Google" id="ProtNLM"/>
    </source>
</evidence>